<organism evidence="2">
    <name type="scientific">marine metagenome</name>
    <dbReference type="NCBI Taxonomy" id="408172"/>
    <lineage>
        <taxon>unclassified sequences</taxon>
        <taxon>metagenomes</taxon>
        <taxon>ecological metagenomes</taxon>
    </lineage>
</organism>
<feature type="compositionally biased region" description="Acidic residues" evidence="1">
    <location>
        <begin position="69"/>
        <end position="84"/>
    </location>
</feature>
<dbReference type="InterPro" id="IPR011050">
    <property type="entry name" value="Pectin_lyase_fold/virulence"/>
</dbReference>
<feature type="non-terminal residue" evidence="2">
    <location>
        <position position="1"/>
    </location>
</feature>
<feature type="non-terminal residue" evidence="2">
    <location>
        <position position="302"/>
    </location>
</feature>
<dbReference type="SUPFAM" id="SSF51126">
    <property type="entry name" value="Pectin lyase-like"/>
    <property type="match status" value="1"/>
</dbReference>
<evidence type="ECO:0008006" key="3">
    <source>
        <dbReference type="Google" id="ProtNLM"/>
    </source>
</evidence>
<evidence type="ECO:0000313" key="2">
    <source>
        <dbReference type="EMBL" id="SVD20334.1"/>
    </source>
</evidence>
<name>A0A382TDY3_9ZZZZ</name>
<dbReference type="AlphaFoldDB" id="A0A382TDY3"/>
<accession>A0A382TDY3</accession>
<sequence>VLDMDNISKQINKPVDNITGVFVNGRYMIPAMPMNFKNPTDNTTGNPKNREPGTVWAGIGKSPFKTESDVDPGEDEDEEDEDETTTVYGSDGSAYVNDYVPGDLSNLDYPEEWAFDSGNNTLYLYASDNYTPTSTNVRVRVRDRFLYFAYSDNIEFKNIHFFAGSVRFFESSYLTIEDSRFSFSGEMGLHGNKVTFGSHTLVRNTIFEYINDSAIWSQNRTMFPTMENVLFRYNDWFKGSYLYGATNRNYRGARGDGTFKVGGSVWRYVTVENSSTAGIYPAMNSLVEYGRFENLYDAGDGG</sequence>
<gene>
    <name evidence="2" type="ORF">METZ01_LOCUS373188</name>
</gene>
<evidence type="ECO:0000256" key="1">
    <source>
        <dbReference type="SAM" id="MobiDB-lite"/>
    </source>
</evidence>
<protein>
    <recommendedName>
        <fullName evidence="3">Right handed beta helix domain-containing protein</fullName>
    </recommendedName>
</protein>
<feature type="compositionally biased region" description="Polar residues" evidence="1">
    <location>
        <begin position="37"/>
        <end position="47"/>
    </location>
</feature>
<reference evidence="2" key="1">
    <citation type="submission" date="2018-05" db="EMBL/GenBank/DDBJ databases">
        <authorList>
            <person name="Lanie J.A."/>
            <person name="Ng W.-L."/>
            <person name="Kazmierczak K.M."/>
            <person name="Andrzejewski T.M."/>
            <person name="Davidsen T.M."/>
            <person name="Wayne K.J."/>
            <person name="Tettelin H."/>
            <person name="Glass J.I."/>
            <person name="Rusch D."/>
            <person name="Podicherti R."/>
            <person name="Tsui H.-C.T."/>
            <person name="Winkler M.E."/>
        </authorList>
    </citation>
    <scope>NUCLEOTIDE SEQUENCE</scope>
</reference>
<dbReference type="EMBL" id="UINC01135901">
    <property type="protein sequence ID" value="SVD20334.1"/>
    <property type="molecule type" value="Genomic_DNA"/>
</dbReference>
<feature type="region of interest" description="Disordered" evidence="1">
    <location>
        <begin position="34"/>
        <end position="91"/>
    </location>
</feature>
<proteinExistence type="predicted"/>